<keyword evidence="3" id="KW-0812">Transmembrane</keyword>
<dbReference type="VEuPathDB" id="HostDB:ENSMUSG00000002342"/>
<dbReference type="Bgee" id="ENSMUSG00000002342">
    <property type="expression patterns" value="Expressed in interventricular septum and 248 other cell types or tissues"/>
</dbReference>
<evidence type="ECO:0000256" key="4">
    <source>
        <dbReference type="ARBA" id="ARBA00022989"/>
    </source>
</evidence>
<dbReference type="Pfam" id="PF10268">
    <property type="entry name" value="Tmemb_161AB"/>
    <property type="match status" value="1"/>
</dbReference>
<dbReference type="Ensembl" id="ENSMUST00000182715.8">
    <property type="protein sequence ID" value="ENSMUSP00000138432.2"/>
    <property type="gene ID" value="ENSMUSG00000002342.18"/>
</dbReference>
<comment type="subcellular location">
    <subcellularLocation>
        <location evidence="1">Membrane</location>
        <topology evidence="1">Multi-pass membrane protein</topology>
    </subcellularLocation>
</comment>
<keyword evidence="6" id="KW-0325">Glycoprotein</keyword>
<evidence type="ECO:0000256" key="7">
    <source>
        <dbReference type="SAM" id="MobiDB-lite"/>
    </source>
</evidence>
<gene>
    <name evidence="9 10" type="primary">Tmem161a</name>
</gene>
<keyword evidence="8" id="KW-0732">Signal</keyword>
<keyword evidence="5" id="KW-0472">Membrane</keyword>
<dbReference type="Proteomes" id="UP000000589">
    <property type="component" value="Chromosome 8"/>
</dbReference>
<evidence type="ECO:0000313" key="11">
    <source>
        <dbReference type="Proteomes" id="UP000000589"/>
    </source>
</evidence>
<proteinExistence type="inferred from homology"/>
<comment type="similarity">
    <text evidence="2">Belongs to the TMEM161 family.</text>
</comment>
<reference evidence="9" key="4">
    <citation type="submission" date="2025-09" db="UniProtKB">
        <authorList>
            <consortium name="Ensembl"/>
        </authorList>
    </citation>
    <scope>IDENTIFICATION</scope>
    <source>
        <strain evidence="9">C57BL/6J</strain>
    </source>
</reference>
<dbReference type="MGI" id="MGI:2384577">
    <property type="gene designation" value="Tmem161a"/>
</dbReference>
<dbReference type="HOGENOM" id="CLU_1414749_0_0_1"/>
<reference evidence="9 11" key="1">
    <citation type="journal article" date="2009" name="PLoS Biol.">
        <title>Lineage-specific biology revealed by a finished genome assembly of the mouse.</title>
        <authorList>
            <consortium name="Mouse Genome Sequencing Consortium"/>
            <person name="Church D.M."/>
            <person name="Goodstadt L."/>
            <person name="Hillier L.W."/>
            <person name="Zody M.C."/>
            <person name="Goldstein S."/>
            <person name="She X."/>
            <person name="Bult C.J."/>
            <person name="Agarwala R."/>
            <person name="Cherry J.L."/>
            <person name="DiCuccio M."/>
            <person name="Hlavina W."/>
            <person name="Kapustin Y."/>
            <person name="Meric P."/>
            <person name="Maglott D."/>
            <person name="Birtle Z."/>
            <person name="Marques A.C."/>
            <person name="Graves T."/>
            <person name="Zhou S."/>
            <person name="Teague B."/>
            <person name="Potamousis K."/>
            <person name="Churas C."/>
            <person name="Place M."/>
            <person name="Herschleb J."/>
            <person name="Runnheim R."/>
            <person name="Forrest D."/>
            <person name="Amos-Landgraf J."/>
            <person name="Schwartz D.C."/>
            <person name="Cheng Z."/>
            <person name="Lindblad-Toh K."/>
            <person name="Eichler E.E."/>
            <person name="Ponting C.P."/>
        </authorList>
    </citation>
    <scope>NUCLEOTIDE SEQUENCE [LARGE SCALE GENOMIC DNA]</scope>
    <source>
        <strain evidence="9 11">C57BL/6J</strain>
    </source>
</reference>
<evidence type="ECO:0000256" key="5">
    <source>
        <dbReference type="ARBA" id="ARBA00023136"/>
    </source>
</evidence>
<evidence type="ECO:0000256" key="3">
    <source>
        <dbReference type="ARBA" id="ARBA00022692"/>
    </source>
</evidence>
<protein>
    <submittedName>
        <fullName evidence="9">Transmembrane protein 161A</fullName>
    </submittedName>
</protein>
<reference evidence="9" key="3">
    <citation type="submission" date="2025-08" db="UniProtKB">
        <authorList>
            <consortium name="Ensembl"/>
        </authorList>
    </citation>
    <scope>IDENTIFICATION</scope>
    <source>
        <strain evidence="9">C57BL/6J</strain>
    </source>
</reference>
<feature type="compositionally biased region" description="Low complexity" evidence="7">
    <location>
        <begin position="178"/>
        <end position="192"/>
    </location>
</feature>
<evidence type="ECO:0000256" key="8">
    <source>
        <dbReference type="SAM" id="SignalP"/>
    </source>
</evidence>
<evidence type="ECO:0000256" key="1">
    <source>
        <dbReference type="ARBA" id="ARBA00004141"/>
    </source>
</evidence>
<feature type="chain" id="PRO_5004532236" evidence="8">
    <location>
        <begin position="19"/>
        <end position="192"/>
    </location>
</feature>
<dbReference type="AlphaFoldDB" id="S4R1Z2"/>
<sequence>MAVLGVQLVVTLFTATLMHRLAPHCSFARWLLCNGRPSQHDPAPGAYSEEAGLGLDTPCDQVGHPPWAGGARLPAGRLPHFPWPEAGPDPPGRADPVCGPTTATAAPTHQLPVTPVHLVALDKACRPGLPVPGTHKEHDFLCTVRRGFRLSAPLGVGGAVPVAPGSNPATPAGLPVPGQGSSGAAAQGGWPH</sequence>
<evidence type="ECO:0000313" key="9">
    <source>
        <dbReference type="Ensembl" id="ENSMUSP00000138432.2"/>
    </source>
</evidence>
<reference evidence="9 11" key="2">
    <citation type="journal article" date="2011" name="PLoS Biol.">
        <title>Modernizing reference genome assemblies.</title>
        <authorList>
            <person name="Church D.M."/>
            <person name="Schneider V.A."/>
            <person name="Graves T."/>
            <person name="Auger K."/>
            <person name="Cunningham F."/>
            <person name="Bouk N."/>
            <person name="Chen H.C."/>
            <person name="Agarwala R."/>
            <person name="McLaren W.M."/>
            <person name="Ritchie G.R."/>
            <person name="Albracht D."/>
            <person name="Kremitzki M."/>
            <person name="Rock S."/>
            <person name="Kotkiewicz H."/>
            <person name="Kremitzki C."/>
            <person name="Wollam A."/>
            <person name="Trani L."/>
            <person name="Fulton L."/>
            <person name="Fulton R."/>
            <person name="Matthews L."/>
            <person name="Whitehead S."/>
            <person name="Chow W."/>
            <person name="Torrance J."/>
            <person name="Dunn M."/>
            <person name="Harden G."/>
            <person name="Threadgold G."/>
            <person name="Wood J."/>
            <person name="Collins J."/>
            <person name="Heath P."/>
            <person name="Griffiths G."/>
            <person name="Pelan S."/>
            <person name="Grafham D."/>
            <person name="Eichler E.E."/>
            <person name="Weinstock G."/>
            <person name="Mardis E.R."/>
            <person name="Wilson R.K."/>
            <person name="Howe K."/>
            <person name="Flicek P."/>
            <person name="Hubbard T."/>
        </authorList>
    </citation>
    <scope>NUCLEOTIDE SEQUENCE [LARGE SCALE GENOMIC DNA]</scope>
    <source>
        <strain evidence="9 11">C57BL/6J</strain>
    </source>
</reference>
<feature type="signal peptide" evidence="8">
    <location>
        <begin position="1"/>
        <end position="18"/>
    </location>
</feature>
<evidence type="ECO:0000256" key="6">
    <source>
        <dbReference type="ARBA" id="ARBA00023180"/>
    </source>
</evidence>
<dbReference type="GeneTree" id="ENSGT00390000000672"/>
<evidence type="ECO:0000313" key="10">
    <source>
        <dbReference type="MGI" id="MGI:2384577"/>
    </source>
</evidence>
<dbReference type="AGR" id="MGI:2384577"/>
<dbReference type="GO" id="GO:0016020">
    <property type="term" value="C:membrane"/>
    <property type="evidence" value="ECO:0007669"/>
    <property type="project" value="UniProtKB-SubCell"/>
</dbReference>
<feature type="region of interest" description="Disordered" evidence="7">
    <location>
        <begin position="168"/>
        <end position="192"/>
    </location>
</feature>
<evidence type="ECO:0000256" key="2">
    <source>
        <dbReference type="ARBA" id="ARBA00009706"/>
    </source>
</evidence>
<accession>S4R1Z2</accession>
<name>S4R1Z2_MOUSE</name>
<keyword evidence="4" id="KW-1133">Transmembrane helix</keyword>
<keyword evidence="11" id="KW-1185">Reference proteome</keyword>
<dbReference type="ExpressionAtlas" id="S4R1Z2">
    <property type="expression patterns" value="baseline and differential"/>
</dbReference>
<organism evidence="9 11">
    <name type="scientific">Mus musculus</name>
    <name type="common">Mouse</name>
    <dbReference type="NCBI Taxonomy" id="10090"/>
    <lineage>
        <taxon>Eukaryota</taxon>
        <taxon>Metazoa</taxon>
        <taxon>Chordata</taxon>
        <taxon>Craniata</taxon>
        <taxon>Vertebrata</taxon>
        <taxon>Euteleostomi</taxon>
        <taxon>Mammalia</taxon>
        <taxon>Eutheria</taxon>
        <taxon>Euarchontoglires</taxon>
        <taxon>Glires</taxon>
        <taxon>Rodentia</taxon>
        <taxon>Myomorpha</taxon>
        <taxon>Muroidea</taxon>
        <taxon>Muridae</taxon>
        <taxon>Murinae</taxon>
        <taxon>Mus</taxon>
        <taxon>Mus</taxon>
    </lineage>
</organism>
<dbReference type="Antibodypedia" id="43982">
    <property type="antibodies" value="143 antibodies from 21 providers"/>
</dbReference>
<dbReference type="InterPro" id="IPR019395">
    <property type="entry name" value="Transmembrane_161A/B"/>
</dbReference>